<dbReference type="PANTHER" id="PTHR47960">
    <property type="entry name" value="DEAD-BOX ATP-DEPENDENT RNA HELICASE 50"/>
    <property type="match status" value="1"/>
</dbReference>
<dbReference type="GO" id="GO:0004386">
    <property type="term" value="F:helicase activity"/>
    <property type="evidence" value="ECO:0007669"/>
    <property type="project" value="UniProtKB-KW"/>
</dbReference>
<comment type="caution">
    <text evidence="7">The sequence shown here is derived from an EMBL/GenBank/DDBJ whole genome shotgun (WGS) entry which is preliminary data.</text>
</comment>
<keyword evidence="3" id="KW-0347">Helicase</keyword>
<feature type="domain" description="Helicase C-terminal" evidence="6">
    <location>
        <begin position="90"/>
        <end position="248"/>
    </location>
</feature>
<dbReference type="Proteomes" id="UP001163046">
    <property type="component" value="Unassembled WGS sequence"/>
</dbReference>
<dbReference type="EMBL" id="MU827343">
    <property type="protein sequence ID" value="KAJ7352986.1"/>
    <property type="molecule type" value="Genomic_DNA"/>
</dbReference>
<gene>
    <name evidence="7" type="ORF">OS493_032925</name>
</gene>
<dbReference type="GO" id="GO:0005524">
    <property type="term" value="F:ATP binding"/>
    <property type="evidence" value="ECO:0007669"/>
    <property type="project" value="UniProtKB-KW"/>
</dbReference>
<evidence type="ECO:0000313" key="8">
    <source>
        <dbReference type="Proteomes" id="UP001163046"/>
    </source>
</evidence>
<accession>A0A9W9YJ51</accession>
<feature type="compositionally biased region" description="Basic and acidic residues" evidence="5">
    <location>
        <begin position="260"/>
        <end position="276"/>
    </location>
</feature>
<dbReference type="SUPFAM" id="SSF52540">
    <property type="entry name" value="P-loop containing nucleoside triphosphate hydrolases"/>
    <property type="match status" value="1"/>
</dbReference>
<keyword evidence="8" id="KW-1185">Reference proteome</keyword>
<dbReference type="SMART" id="SM00490">
    <property type="entry name" value="HELICc"/>
    <property type="match status" value="1"/>
</dbReference>
<dbReference type="InterPro" id="IPR027417">
    <property type="entry name" value="P-loop_NTPase"/>
</dbReference>
<name>A0A9W9YJ51_9CNID</name>
<sequence length="290" mass="32982">MKPIPCLTTRSNQKTMELLQTISIRQEKPPPPNEPPTDTQVTIVGATMPDELLVDTLQDMLPRLKSCTSGLHRVLPHIRHRFMKLTQENKAARLIKLLRNDLEDPGQRTIVFCNTTASCDFVGHFLPRKRVKFIRLHSILPAKVRSDLFQDFQQGKEKILVCTDVASRGVDPDVTHVINFDFPTSIVDYIHRVGRTGRVKTEETQQGVSVATSFVTHNRDVTMAKMIEEAAMKQRRLENIVMRPKTPAADTVPEQTVAEETGKNKEKNKDFKKPGEDLEEDSEEDNELFT</sequence>
<protein>
    <recommendedName>
        <fullName evidence="6">Helicase C-terminal domain-containing protein</fullName>
    </recommendedName>
</protein>
<keyword evidence="1" id="KW-0547">Nucleotide-binding</keyword>
<dbReference type="InterPro" id="IPR001650">
    <property type="entry name" value="Helicase_C-like"/>
</dbReference>
<dbReference type="GO" id="GO:0016787">
    <property type="term" value="F:hydrolase activity"/>
    <property type="evidence" value="ECO:0007669"/>
    <property type="project" value="UniProtKB-KW"/>
</dbReference>
<feature type="region of interest" description="Disordered" evidence="5">
    <location>
        <begin position="241"/>
        <end position="290"/>
    </location>
</feature>
<feature type="compositionally biased region" description="Acidic residues" evidence="5">
    <location>
        <begin position="277"/>
        <end position="290"/>
    </location>
</feature>
<dbReference type="OrthoDB" id="10256233at2759"/>
<dbReference type="AlphaFoldDB" id="A0A9W9YJ51"/>
<evidence type="ECO:0000313" key="7">
    <source>
        <dbReference type="EMBL" id="KAJ7352986.1"/>
    </source>
</evidence>
<keyword evidence="2" id="KW-0378">Hydrolase</keyword>
<evidence type="ECO:0000256" key="1">
    <source>
        <dbReference type="ARBA" id="ARBA00022741"/>
    </source>
</evidence>
<dbReference type="CDD" id="cd18787">
    <property type="entry name" value="SF2_C_DEAD"/>
    <property type="match status" value="1"/>
</dbReference>
<evidence type="ECO:0000256" key="4">
    <source>
        <dbReference type="ARBA" id="ARBA00022840"/>
    </source>
</evidence>
<evidence type="ECO:0000256" key="2">
    <source>
        <dbReference type="ARBA" id="ARBA00022801"/>
    </source>
</evidence>
<dbReference type="Pfam" id="PF00271">
    <property type="entry name" value="Helicase_C"/>
    <property type="match status" value="1"/>
</dbReference>
<evidence type="ECO:0000256" key="5">
    <source>
        <dbReference type="SAM" id="MobiDB-lite"/>
    </source>
</evidence>
<reference evidence="7" key="1">
    <citation type="submission" date="2023-01" db="EMBL/GenBank/DDBJ databases">
        <title>Genome assembly of the deep-sea coral Lophelia pertusa.</title>
        <authorList>
            <person name="Herrera S."/>
            <person name="Cordes E."/>
        </authorList>
    </citation>
    <scope>NUCLEOTIDE SEQUENCE</scope>
    <source>
        <strain evidence="7">USNM1676648</strain>
        <tissue evidence="7">Polyp</tissue>
    </source>
</reference>
<dbReference type="Gene3D" id="3.40.50.300">
    <property type="entry name" value="P-loop containing nucleotide triphosphate hydrolases"/>
    <property type="match status" value="1"/>
</dbReference>
<organism evidence="7 8">
    <name type="scientific">Desmophyllum pertusum</name>
    <dbReference type="NCBI Taxonomy" id="174260"/>
    <lineage>
        <taxon>Eukaryota</taxon>
        <taxon>Metazoa</taxon>
        <taxon>Cnidaria</taxon>
        <taxon>Anthozoa</taxon>
        <taxon>Hexacorallia</taxon>
        <taxon>Scleractinia</taxon>
        <taxon>Caryophylliina</taxon>
        <taxon>Caryophylliidae</taxon>
        <taxon>Desmophyllum</taxon>
    </lineage>
</organism>
<dbReference type="PROSITE" id="PS51194">
    <property type="entry name" value="HELICASE_CTER"/>
    <property type="match status" value="1"/>
</dbReference>
<evidence type="ECO:0000259" key="6">
    <source>
        <dbReference type="PROSITE" id="PS51194"/>
    </source>
</evidence>
<keyword evidence="4" id="KW-0067">ATP-binding</keyword>
<proteinExistence type="predicted"/>
<evidence type="ECO:0000256" key="3">
    <source>
        <dbReference type="ARBA" id="ARBA00022806"/>
    </source>
</evidence>